<dbReference type="Pfam" id="PF09856">
    <property type="entry name" value="ScfRs"/>
    <property type="match status" value="1"/>
</dbReference>
<dbReference type="PROSITE" id="PS50943">
    <property type="entry name" value="HTH_CROC1"/>
    <property type="match status" value="1"/>
</dbReference>
<keyword evidence="2" id="KW-0805">Transcription regulation</keyword>
<dbReference type="SMART" id="SM00530">
    <property type="entry name" value="HTH_XRE"/>
    <property type="match status" value="1"/>
</dbReference>
<gene>
    <name evidence="6" type="ORF">E6K71_05340</name>
</gene>
<dbReference type="InterPro" id="IPR026281">
    <property type="entry name" value="HTH_RamB"/>
</dbReference>
<reference evidence="6 7" key="1">
    <citation type="journal article" date="2019" name="Nat. Microbiol.">
        <title>Mediterranean grassland soil C-N compound turnover is dependent on rainfall and depth, and is mediated by genomically divergent microorganisms.</title>
        <authorList>
            <person name="Diamond S."/>
            <person name="Andeer P.F."/>
            <person name="Li Z."/>
            <person name="Crits-Christoph A."/>
            <person name="Burstein D."/>
            <person name="Anantharaman K."/>
            <person name="Lane K.R."/>
            <person name="Thomas B.C."/>
            <person name="Pan C."/>
            <person name="Northen T.R."/>
            <person name="Banfield J.F."/>
        </authorList>
    </citation>
    <scope>NUCLEOTIDE SEQUENCE [LARGE SCALE GENOMIC DNA]</scope>
    <source>
        <strain evidence="6">WS_1</strain>
    </source>
</reference>
<dbReference type="InterPro" id="IPR050807">
    <property type="entry name" value="TransReg_Diox_bact_type"/>
</dbReference>
<dbReference type="InterPro" id="IPR018653">
    <property type="entry name" value="ScfR_C"/>
</dbReference>
<dbReference type="PIRSF" id="PIRSF019251">
    <property type="entry name" value="Rv0465c"/>
    <property type="match status" value="1"/>
</dbReference>
<dbReference type="InterPro" id="IPR010359">
    <property type="entry name" value="IrrE_HExxH"/>
</dbReference>
<dbReference type="PANTHER" id="PTHR46797:SF23">
    <property type="entry name" value="HTH-TYPE TRANSCRIPTIONAL REGULATOR SUTR"/>
    <property type="match status" value="1"/>
</dbReference>
<proteinExistence type="inferred from homology"/>
<keyword evidence="4" id="KW-0804">Transcription</keyword>
<dbReference type="Pfam" id="PF13560">
    <property type="entry name" value="HTH_31"/>
    <property type="match status" value="1"/>
</dbReference>
<organism evidence="6 7">
    <name type="scientific">Eiseniibacteriota bacterium</name>
    <dbReference type="NCBI Taxonomy" id="2212470"/>
    <lineage>
        <taxon>Bacteria</taxon>
        <taxon>Candidatus Eiseniibacteriota</taxon>
    </lineage>
</organism>
<evidence type="ECO:0000256" key="4">
    <source>
        <dbReference type="ARBA" id="ARBA00023163"/>
    </source>
</evidence>
<sequence length="480" mass="54018">MRSIQHLGKRIRALRLREGLSQTAMAERLGVSASYLNLIEHDRRPLSANLLIRLSQFAGFDMKSFAEGEDTKLAATLMEVFGDPIFEGNIPSEAETRELAASNPEIARAMLHLHHAFLETRGSAATLAAQVLDRQDLTGIDRGGMASEQVTDLIQRYRNHFPELEGEAERLWPEARLEAEDLFGSMAAYLEKKHKVKVQVMKAGEMGSTVRHYDPKRRRLQISEVLRRGSRNFQLAYQIGLLDCSSMIDRITVAPELTSDESRALCRVALANYFSGAVLMPYAEFLRAAQEERYDLDLLQHRFRVNYEQACHRLTSLQRKGAEGVPFHMVRIDIAGNISKKFSATGIHFPRFGGLCPLWNVHSAFQRPNEIRVQIARLPDGRTYFSVARTIRKHRGGFHAPEILYAIELGCDIESARQLVYADGMDLSNPAGLVPVGITCRLCERMDCGARAFPSMHNPLRVDENVRGISFFAPARKVPS</sequence>
<feature type="domain" description="HTH cro/C1-type" evidence="5">
    <location>
        <begin position="11"/>
        <end position="65"/>
    </location>
</feature>
<dbReference type="Pfam" id="PF06114">
    <property type="entry name" value="Peptidase_M78"/>
    <property type="match status" value="1"/>
</dbReference>
<dbReference type="SUPFAM" id="SSF47413">
    <property type="entry name" value="lambda repressor-like DNA-binding domains"/>
    <property type="match status" value="1"/>
</dbReference>
<comment type="similarity">
    <text evidence="1">Belongs to the short-chain fatty acyl-CoA assimilation regulator (ScfR) family.</text>
</comment>
<dbReference type="CDD" id="cd00093">
    <property type="entry name" value="HTH_XRE"/>
    <property type="match status" value="1"/>
</dbReference>
<dbReference type="GO" id="GO:0005829">
    <property type="term" value="C:cytosol"/>
    <property type="evidence" value="ECO:0007669"/>
    <property type="project" value="TreeGrafter"/>
</dbReference>
<accession>A0A538SCY5</accession>
<dbReference type="Gene3D" id="1.10.260.40">
    <property type="entry name" value="lambda repressor-like DNA-binding domains"/>
    <property type="match status" value="1"/>
</dbReference>
<evidence type="ECO:0000313" key="7">
    <source>
        <dbReference type="Proteomes" id="UP000316292"/>
    </source>
</evidence>
<evidence type="ECO:0000256" key="2">
    <source>
        <dbReference type="ARBA" id="ARBA00023015"/>
    </source>
</evidence>
<dbReference type="AlphaFoldDB" id="A0A538SCY5"/>
<comment type="caution">
    <text evidence="6">The sequence shown here is derived from an EMBL/GenBank/DDBJ whole genome shotgun (WGS) entry which is preliminary data.</text>
</comment>
<dbReference type="InterPro" id="IPR001387">
    <property type="entry name" value="Cro/C1-type_HTH"/>
</dbReference>
<dbReference type="GO" id="GO:0003677">
    <property type="term" value="F:DNA binding"/>
    <property type="evidence" value="ECO:0007669"/>
    <property type="project" value="UniProtKB-KW"/>
</dbReference>
<dbReference type="PANTHER" id="PTHR46797">
    <property type="entry name" value="HTH-TYPE TRANSCRIPTIONAL REGULATOR"/>
    <property type="match status" value="1"/>
</dbReference>
<keyword evidence="3" id="KW-0238">DNA-binding</keyword>
<evidence type="ECO:0000313" key="6">
    <source>
        <dbReference type="EMBL" id="TMQ49241.1"/>
    </source>
</evidence>
<dbReference type="Proteomes" id="UP000316292">
    <property type="component" value="Unassembled WGS sequence"/>
</dbReference>
<name>A0A538SCY5_UNCEI</name>
<evidence type="ECO:0000256" key="3">
    <source>
        <dbReference type="ARBA" id="ARBA00023125"/>
    </source>
</evidence>
<evidence type="ECO:0000259" key="5">
    <source>
        <dbReference type="PROSITE" id="PS50943"/>
    </source>
</evidence>
<dbReference type="GO" id="GO:0003700">
    <property type="term" value="F:DNA-binding transcription factor activity"/>
    <property type="evidence" value="ECO:0007669"/>
    <property type="project" value="TreeGrafter"/>
</dbReference>
<evidence type="ECO:0000256" key="1">
    <source>
        <dbReference type="ARBA" id="ARBA00007227"/>
    </source>
</evidence>
<protein>
    <submittedName>
        <fullName evidence="6">ImmA/IrrE family metallo-endopeptidase</fullName>
    </submittedName>
</protein>
<dbReference type="EMBL" id="VBOR01000059">
    <property type="protein sequence ID" value="TMQ49241.1"/>
    <property type="molecule type" value="Genomic_DNA"/>
</dbReference>
<dbReference type="InterPro" id="IPR010982">
    <property type="entry name" value="Lambda_DNA-bd_dom_sf"/>
</dbReference>